<evidence type="ECO:0008006" key="3">
    <source>
        <dbReference type="Google" id="ProtNLM"/>
    </source>
</evidence>
<name>A0ABU9K312_9BACI</name>
<evidence type="ECO:0000313" key="1">
    <source>
        <dbReference type="EMBL" id="MEL3959471.1"/>
    </source>
</evidence>
<dbReference type="RefSeq" id="WP_342021106.1">
    <property type="nucleotide sequence ID" value="NZ_JBBYAK010000002.1"/>
</dbReference>
<dbReference type="Proteomes" id="UP001459714">
    <property type="component" value="Unassembled WGS sequence"/>
</dbReference>
<organism evidence="1 2">
    <name type="scientific">Caldifermentibacillus hisashii</name>
    <dbReference type="NCBI Taxonomy" id="996558"/>
    <lineage>
        <taxon>Bacteria</taxon>
        <taxon>Bacillati</taxon>
        <taxon>Bacillota</taxon>
        <taxon>Bacilli</taxon>
        <taxon>Bacillales</taxon>
        <taxon>Bacillaceae</taxon>
        <taxon>Caldifermentibacillus</taxon>
    </lineage>
</organism>
<gene>
    <name evidence="1" type="ORF">NST17_20175</name>
</gene>
<sequence>MLFYKCNFCDPITKRGEKPVKSINAETDEFIKDDKGKYYHLSCYKKYLKDKKKLTDIEIEKIINDCQEKRKLEIKENKEKDRFLQWIMNFYDGSLPAYFMTKLQKVREGTYEGINEPIDYLTMLDIYQHMENYLRKLRAKKQIKNVTQQMNYDLAVVIGNYGNYKKYKAKQEQNVVSKNDINKQIEVEEKVNAIKNNKEYKDDDSEFNLIDIIDELMF</sequence>
<reference evidence="1 2" key="1">
    <citation type="submission" date="2024-03" db="EMBL/GenBank/DDBJ databases">
        <title>Bacilli Hybrid Assemblies.</title>
        <authorList>
            <person name="Kovac J."/>
        </authorList>
    </citation>
    <scope>NUCLEOTIDE SEQUENCE [LARGE SCALE GENOMIC DNA]</scope>
    <source>
        <strain evidence="1 2">FSL M8-0022</strain>
    </source>
</reference>
<proteinExistence type="predicted"/>
<protein>
    <recommendedName>
        <fullName evidence="3">PARP-type domain-containing protein</fullName>
    </recommendedName>
</protein>
<keyword evidence="2" id="KW-1185">Reference proteome</keyword>
<comment type="caution">
    <text evidence="1">The sequence shown here is derived from an EMBL/GenBank/DDBJ whole genome shotgun (WGS) entry which is preliminary data.</text>
</comment>
<evidence type="ECO:0000313" key="2">
    <source>
        <dbReference type="Proteomes" id="UP001459714"/>
    </source>
</evidence>
<dbReference type="EMBL" id="JBBYAK010000002">
    <property type="protein sequence ID" value="MEL3959471.1"/>
    <property type="molecule type" value="Genomic_DNA"/>
</dbReference>
<accession>A0ABU9K312</accession>